<organism evidence="7 8">
    <name type="scientific">Caldicellulosiruptor diazotrophicus</name>
    <dbReference type="NCBI Taxonomy" id="2806205"/>
    <lineage>
        <taxon>Bacteria</taxon>
        <taxon>Bacillati</taxon>
        <taxon>Bacillota</taxon>
        <taxon>Bacillota incertae sedis</taxon>
        <taxon>Caldicellulosiruptorales</taxon>
        <taxon>Caldicellulosiruptoraceae</taxon>
        <taxon>Caldicellulosiruptor</taxon>
    </lineage>
</organism>
<name>A0ABM7NIY6_9FIRM</name>
<protein>
    <recommendedName>
        <fullName evidence="6">ABC transmembrane type-1 domain-containing protein</fullName>
    </recommendedName>
</protein>
<feature type="transmembrane region" description="Helical" evidence="5">
    <location>
        <begin position="72"/>
        <end position="89"/>
    </location>
</feature>
<dbReference type="SUPFAM" id="SSF90123">
    <property type="entry name" value="ABC transporter transmembrane region"/>
    <property type="match status" value="1"/>
</dbReference>
<dbReference type="PANTHER" id="PTHR43394">
    <property type="entry name" value="ATP-DEPENDENT PERMEASE MDL1, MITOCHONDRIAL"/>
    <property type="match status" value="1"/>
</dbReference>
<dbReference type="InterPro" id="IPR039421">
    <property type="entry name" value="Type_1_exporter"/>
</dbReference>
<evidence type="ECO:0000256" key="4">
    <source>
        <dbReference type="ARBA" id="ARBA00023136"/>
    </source>
</evidence>
<reference evidence="7 8" key="1">
    <citation type="submission" date="2021-02" db="EMBL/GenBank/DDBJ databases">
        <title>Nitrogen-fixing ability and nitrogen fixation related genes of thermophilic fermentative bacteria in the genus Caldicellulosiruptor.</title>
        <authorList>
            <person name="Chen Y."/>
            <person name="Nishihara A."/>
            <person name="Haruta S."/>
        </authorList>
    </citation>
    <scope>NUCLEOTIDE SEQUENCE [LARGE SCALE GENOMIC DNA]</scope>
    <source>
        <strain evidence="7 8">YA01</strain>
    </source>
</reference>
<dbReference type="InterPro" id="IPR011527">
    <property type="entry name" value="ABC1_TM_dom"/>
</dbReference>
<gene>
    <name evidence="7" type="ORF">CaldiYA01_00240</name>
</gene>
<dbReference type="InterPro" id="IPR036640">
    <property type="entry name" value="ABC1_TM_sf"/>
</dbReference>
<evidence type="ECO:0000313" key="7">
    <source>
        <dbReference type="EMBL" id="BCS80064.1"/>
    </source>
</evidence>
<dbReference type="PROSITE" id="PS50929">
    <property type="entry name" value="ABC_TM1F"/>
    <property type="match status" value="1"/>
</dbReference>
<keyword evidence="3 5" id="KW-1133">Transmembrane helix</keyword>
<feature type="transmembrane region" description="Helical" evidence="5">
    <location>
        <begin position="155"/>
        <end position="173"/>
    </location>
</feature>
<sequence length="215" mass="24707">MADPVARKPMFSQEETNYELKIPYLKRLFKFLLPYKKWLVLTLIFMFVATVADLVSPYLLKQAVDYYIPKKDFKGILLIGALLILMLFVNKECSKNKIRLANRTGQMVLFDIRKDLFNHVQGLSFSFFDRNSTGKIIVRIVNDVNTLNNLFTNGIVNVITDMSSLVLAAIIMFYINPRLAIVTFAALPIFFSSSFYNQKCNKKKLEGCSKENCKS</sequence>
<evidence type="ECO:0000256" key="5">
    <source>
        <dbReference type="SAM" id="Phobius"/>
    </source>
</evidence>
<evidence type="ECO:0000256" key="1">
    <source>
        <dbReference type="ARBA" id="ARBA00004651"/>
    </source>
</evidence>
<dbReference type="RefSeq" id="WP_269076405.1">
    <property type="nucleotide sequence ID" value="NZ_AP024480.1"/>
</dbReference>
<feature type="domain" description="ABC transmembrane type-1" evidence="6">
    <location>
        <begin position="40"/>
        <end position="199"/>
    </location>
</feature>
<feature type="transmembrane region" description="Helical" evidence="5">
    <location>
        <begin position="38"/>
        <end position="60"/>
    </location>
</feature>
<dbReference type="PANTHER" id="PTHR43394:SF1">
    <property type="entry name" value="ATP-BINDING CASSETTE SUB-FAMILY B MEMBER 10, MITOCHONDRIAL"/>
    <property type="match status" value="1"/>
</dbReference>
<accession>A0ABM7NIY6</accession>
<keyword evidence="8" id="KW-1185">Reference proteome</keyword>
<evidence type="ECO:0000256" key="3">
    <source>
        <dbReference type="ARBA" id="ARBA00022989"/>
    </source>
</evidence>
<evidence type="ECO:0000256" key="2">
    <source>
        <dbReference type="ARBA" id="ARBA00022692"/>
    </source>
</evidence>
<evidence type="ECO:0000313" key="8">
    <source>
        <dbReference type="Proteomes" id="UP000663623"/>
    </source>
</evidence>
<keyword evidence="4 5" id="KW-0472">Membrane</keyword>
<dbReference type="Gene3D" id="1.20.1560.10">
    <property type="entry name" value="ABC transporter type 1, transmembrane domain"/>
    <property type="match status" value="1"/>
</dbReference>
<feature type="transmembrane region" description="Helical" evidence="5">
    <location>
        <begin position="179"/>
        <end position="196"/>
    </location>
</feature>
<dbReference type="EMBL" id="AP024480">
    <property type="protein sequence ID" value="BCS80064.1"/>
    <property type="molecule type" value="Genomic_DNA"/>
</dbReference>
<evidence type="ECO:0000259" key="6">
    <source>
        <dbReference type="PROSITE" id="PS50929"/>
    </source>
</evidence>
<keyword evidence="2 5" id="KW-0812">Transmembrane</keyword>
<proteinExistence type="predicted"/>
<dbReference type="Pfam" id="PF00664">
    <property type="entry name" value="ABC_membrane"/>
    <property type="match status" value="1"/>
</dbReference>
<comment type="subcellular location">
    <subcellularLocation>
        <location evidence="1">Cell membrane</location>
        <topology evidence="1">Multi-pass membrane protein</topology>
    </subcellularLocation>
</comment>
<dbReference type="Proteomes" id="UP000663623">
    <property type="component" value="Chromosome"/>
</dbReference>